<dbReference type="Pfam" id="PF04321">
    <property type="entry name" value="RmlD_sub_bind"/>
    <property type="match status" value="1"/>
</dbReference>
<keyword evidence="2" id="KW-0521">NADP</keyword>
<name>A0A168FW74_9MICO</name>
<comment type="similarity">
    <text evidence="1 2">Belongs to the dTDP-4-dehydrorhamnose reductase family.</text>
</comment>
<dbReference type="GO" id="GO:0005829">
    <property type="term" value="C:cytosol"/>
    <property type="evidence" value="ECO:0007669"/>
    <property type="project" value="TreeGrafter"/>
</dbReference>
<dbReference type="EC" id="1.1.1.133" evidence="2"/>
<accession>A0A168FW74</accession>
<dbReference type="STRING" id="1300344.I598_3094"/>
<dbReference type="GO" id="GO:0019305">
    <property type="term" value="P:dTDP-rhamnose biosynthetic process"/>
    <property type="evidence" value="ECO:0007669"/>
    <property type="project" value="UniProtKB-UniPathway"/>
</dbReference>
<comment type="function">
    <text evidence="2">Catalyzes the reduction of dTDP-6-deoxy-L-lyxo-4-hexulose to yield dTDP-L-rhamnose.</text>
</comment>
<dbReference type="PANTHER" id="PTHR10491:SF4">
    <property type="entry name" value="METHIONINE ADENOSYLTRANSFERASE 2 SUBUNIT BETA"/>
    <property type="match status" value="1"/>
</dbReference>
<dbReference type="PATRIC" id="fig|1300344.3.peg.3113"/>
<dbReference type="EMBL" id="CP014209">
    <property type="protein sequence ID" value="ANC32609.1"/>
    <property type="molecule type" value="Genomic_DNA"/>
</dbReference>
<protein>
    <recommendedName>
        <fullName evidence="2">dTDP-4-dehydrorhamnose reductase</fullName>
        <ecNumber evidence="2">1.1.1.133</ecNumber>
    </recommendedName>
</protein>
<dbReference type="KEGG" id="ido:I598_3094"/>
<feature type="domain" description="RmlD-like substrate binding" evidence="3">
    <location>
        <begin position="16"/>
        <end position="285"/>
    </location>
</feature>
<gene>
    <name evidence="4" type="primary">strL</name>
    <name evidence="4" type="ORF">I598_3094</name>
</gene>
<dbReference type="InterPro" id="IPR005913">
    <property type="entry name" value="dTDP_dehydrorham_reduct"/>
</dbReference>
<keyword evidence="5" id="KW-1185">Reference proteome</keyword>
<dbReference type="Proteomes" id="UP000076794">
    <property type="component" value="Chromosome"/>
</dbReference>
<dbReference type="PANTHER" id="PTHR10491">
    <property type="entry name" value="DTDP-4-DEHYDRORHAMNOSE REDUCTASE"/>
    <property type="match status" value="1"/>
</dbReference>
<dbReference type="InterPro" id="IPR036291">
    <property type="entry name" value="NAD(P)-bd_dom_sf"/>
</dbReference>
<evidence type="ECO:0000256" key="1">
    <source>
        <dbReference type="ARBA" id="ARBA00010944"/>
    </source>
</evidence>
<organism evidence="4 5">
    <name type="scientific">Isoptericola dokdonensis DS-3</name>
    <dbReference type="NCBI Taxonomy" id="1300344"/>
    <lineage>
        <taxon>Bacteria</taxon>
        <taxon>Bacillati</taxon>
        <taxon>Actinomycetota</taxon>
        <taxon>Actinomycetes</taxon>
        <taxon>Micrococcales</taxon>
        <taxon>Promicromonosporaceae</taxon>
        <taxon>Isoptericola</taxon>
    </lineage>
</organism>
<sequence>MTATPDLTARADDRRWLVVGAGGMLGTDLVARLTDAGTDVVGLRRADLDVTDAAAVAQAVAGFDVVVNATAWTAVDDAETQEAAAFAVNATAVAHLARATHAAGARLVHVSTDYVFDGTATTPYAEDAPVDPRSAYGRTKAAGEWAVRAEAPDHLIVRTAWLYGAHGGCFPKTMARLAADRDLLTVVDDQVGQPTWTRDLADLVVRLVDAAAPAGTYHGTSSGQTSWYGFTRRVVASAGLATAVEPTTSDRFPRPAPRPAYSVLGHDALLAAGVTPIRDWAERWDAAAPEVLA</sequence>
<dbReference type="Gene3D" id="3.40.50.720">
    <property type="entry name" value="NAD(P)-binding Rossmann-like Domain"/>
    <property type="match status" value="1"/>
</dbReference>
<evidence type="ECO:0000259" key="3">
    <source>
        <dbReference type="Pfam" id="PF04321"/>
    </source>
</evidence>
<dbReference type="AlphaFoldDB" id="A0A168FW74"/>
<dbReference type="GO" id="GO:0008831">
    <property type="term" value="F:dTDP-4-dehydrorhamnose reductase activity"/>
    <property type="evidence" value="ECO:0007669"/>
    <property type="project" value="UniProtKB-EC"/>
</dbReference>
<evidence type="ECO:0000313" key="4">
    <source>
        <dbReference type="EMBL" id="ANC32609.1"/>
    </source>
</evidence>
<proteinExistence type="inferred from homology"/>
<evidence type="ECO:0000256" key="2">
    <source>
        <dbReference type="RuleBase" id="RU364082"/>
    </source>
</evidence>
<dbReference type="SUPFAM" id="SSF51735">
    <property type="entry name" value="NAD(P)-binding Rossmann-fold domains"/>
    <property type="match status" value="1"/>
</dbReference>
<dbReference type="CDD" id="cd05254">
    <property type="entry name" value="dTDP_HR_like_SDR_e"/>
    <property type="match status" value="1"/>
</dbReference>
<reference evidence="4 5" key="1">
    <citation type="submission" date="2016-01" db="EMBL/GenBank/DDBJ databases">
        <title>Complete genome sequence of a soil Actinobacterium, Isoptericola dokdonensis DS-3.</title>
        <authorList>
            <person name="Kwon S.-K."/>
            <person name="Kim J.F."/>
        </authorList>
    </citation>
    <scope>NUCLEOTIDE SEQUENCE [LARGE SCALE GENOMIC DNA]</scope>
    <source>
        <strain evidence="4 5">DS-3</strain>
    </source>
</reference>
<dbReference type="InterPro" id="IPR029903">
    <property type="entry name" value="RmlD-like-bd"/>
</dbReference>
<dbReference type="NCBIfam" id="TIGR01214">
    <property type="entry name" value="rmlD"/>
    <property type="match status" value="1"/>
</dbReference>
<dbReference type="UniPathway" id="UPA00124"/>
<keyword evidence="2 4" id="KW-0560">Oxidoreductase</keyword>
<comment type="pathway">
    <text evidence="2">Carbohydrate biosynthesis; dTDP-L-rhamnose biosynthesis.</text>
</comment>
<dbReference type="Gene3D" id="3.90.25.10">
    <property type="entry name" value="UDP-galactose 4-epimerase, domain 1"/>
    <property type="match status" value="1"/>
</dbReference>
<evidence type="ECO:0000313" key="5">
    <source>
        <dbReference type="Proteomes" id="UP000076794"/>
    </source>
</evidence>